<name>A0A8J4Y8P5_CHIOP</name>
<dbReference type="AlphaFoldDB" id="A0A8J4Y8P5"/>
<evidence type="ECO:0000313" key="3">
    <source>
        <dbReference type="Proteomes" id="UP000770661"/>
    </source>
</evidence>
<sequence>MSMWWSGVSGARPHHHRPHRGQHTSASLPHPKKVSATVKVICAVPDSISLLALVRRPTGTRSPCPAMAELGRAVAHCHKPLNLEVVVTDSEQRRFDNISSLALAWEVSNISLAAIPKQELSTLTQTVTAQGHASPIRSKCLG</sequence>
<gene>
    <name evidence="2" type="primary">NUP210</name>
    <name evidence="2" type="ORF">GWK47_051795</name>
</gene>
<accession>A0A8J4Y8P5</accession>
<dbReference type="PANTHER" id="PTHR23019:SF0">
    <property type="entry name" value="NUCLEAR PORE MEMBRANE GLYCOPROTEIN 210"/>
    <property type="match status" value="1"/>
</dbReference>
<feature type="compositionally biased region" description="Basic residues" evidence="1">
    <location>
        <begin position="12"/>
        <end position="22"/>
    </location>
</feature>
<proteinExistence type="predicted"/>
<evidence type="ECO:0000313" key="2">
    <source>
        <dbReference type="EMBL" id="KAG0718781.1"/>
    </source>
</evidence>
<comment type="caution">
    <text evidence="2">The sequence shown here is derived from an EMBL/GenBank/DDBJ whole genome shotgun (WGS) entry which is preliminary data.</text>
</comment>
<dbReference type="GO" id="GO:0005643">
    <property type="term" value="C:nuclear pore"/>
    <property type="evidence" value="ECO:0007669"/>
    <property type="project" value="TreeGrafter"/>
</dbReference>
<protein>
    <submittedName>
        <fullName evidence="2">Nuclear pore membrane glycoprotein 210</fullName>
    </submittedName>
</protein>
<evidence type="ECO:0000256" key="1">
    <source>
        <dbReference type="SAM" id="MobiDB-lite"/>
    </source>
</evidence>
<dbReference type="Proteomes" id="UP000770661">
    <property type="component" value="Unassembled WGS sequence"/>
</dbReference>
<reference evidence="2" key="1">
    <citation type="submission" date="2020-07" db="EMBL/GenBank/DDBJ databases">
        <title>The High-quality genome of the commercially important snow crab, Chionoecetes opilio.</title>
        <authorList>
            <person name="Jeong J.-H."/>
            <person name="Ryu S."/>
        </authorList>
    </citation>
    <scope>NUCLEOTIDE SEQUENCE</scope>
    <source>
        <strain evidence="2">MADBK_172401_WGS</strain>
        <tissue evidence="2">Digestive gland</tissue>
    </source>
</reference>
<dbReference type="PANTHER" id="PTHR23019">
    <property type="entry name" value="NUCLEAR PORE MEMBRANE GLYCOPROTEIN GP210-RELATED"/>
    <property type="match status" value="1"/>
</dbReference>
<dbReference type="InterPro" id="IPR045197">
    <property type="entry name" value="NUP210-like"/>
</dbReference>
<feature type="region of interest" description="Disordered" evidence="1">
    <location>
        <begin position="1"/>
        <end position="30"/>
    </location>
</feature>
<organism evidence="2 3">
    <name type="scientific">Chionoecetes opilio</name>
    <name type="common">Atlantic snow crab</name>
    <name type="synonym">Cancer opilio</name>
    <dbReference type="NCBI Taxonomy" id="41210"/>
    <lineage>
        <taxon>Eukaryota</taxon>
        <taxon>Metazoa</taxon>
        <taxon>Ecdysozoa</taxon>
        <taxon>Arthropoda</taxon>
        <taxon>Crustacea</taxon>
        <taxon>Multicrustacea</taxon>
        <taxon>Malacostraca</taxon>
        <taxon>Eumalacostraca</taxon>
        <taxon>Eucarida</taxon>
        <taxon>Decapoda</taxon>
        <taxon>Pleocyemata</taxon>
        <taxon>Brachyura</taxon>
        <taxon>Eubrachyura</taxon>
        <taxon>Majoidea</taxon>
        <taxon>Majidae</taxon>
        <taxon>Chionoecetes</taxon>
    </lineage>
</organism>
<dbReference type="Pfam" id="PF26184">
    <property type="entry name" value="Ig_NUP210_8th"/>
    <property type="match status" value="1"/>
</dbReference>
<dbReference type="OrthoDB" id="361283at2759"/>
<dbReference type="EMBL" id="JACEEZ010015501">
    <property type="protein sequence ID" value="KAG0718781.1"/>
    <property type="molecule type" value="Genomic_DNA"/>
</dbReference>
<keyword evidence="3" id="KW-1185">Reference proteome</keyword>